<dbReference type="Gramene" id="KQK11564">
    <property type="protein sequence ID" value="KQK11564"/>
    <property type="gene ID" value="BRADI_2g60886v3"/>
</dbReference>
<organism evidence="5">
    <name type="scientific">Brachypodium distachyon</name>
    <name type="common">Purple false brome</name>
    <name type="synonym">Trachynia distachya</name>
    <dbReference type="NCBI Taxonomy" id="15368"/>
    <lineage>
        <taxon>Eukaryota</taxon>
        <taxon>Viridiplantae</taxon>
        <taxon>Streptophyta</taxon>
        <taxon>Embryophyta</taxon>
        <taxon>Tracheophyta</taxon>
        <taxon>Spermatophyta</taxon>
        <taxon>Magnoliopsida</taxon>
        <taxon>Liliopsida</taxon>
        <taxon>Poales</taxon>
        <taxon>Poaceae</taxon>
        <taxon>BOP clade</taxon>
        <taxon>Pooideae</taxon>
        <taxon>Stipodae</taxon>
        <taxon>Brachypodieae</taxon>
        <taxon>Brachypodium</taxon>
    </lineage>
</organism>
<evidence type="ECO:0000256" key="2">
    <source>
        <dbReference type="ARBA" id="ARBA00022679"/>
    </source>
</evidence>
<dbReference type="GO" id="GO:0016747">
    <property type="term" value="F:acyltransferase activity, transferring groups other than amino-acyl groups"/>
    <property type="evidence" value="ECO:0000318"/>
    <property type="project" value="GO_Central"/>
</dbReference>
<dbReference type="Pfam" id="PF02458">
    <property type="entry name" value="Transferase"/>
    <property type="match status" value="1"/>
</dbReference>
<dbReference type="PANTHER" id="PTHR31642:SF16">
    <property type="entry name" value="OS08G0543400 PROTEIN"/>
    <property type="match status" value="1"/>
</dbReference>
<dbReference type="OrthoDB" id="610638at2759"/>
<keyword evidence="2" id="KW-0808">Transferase</keyword>
<dbReference type="GeneID" id="100835513"/>
<dbReference type="eggNOG" id="ENOG502QTJX">
    <property type="taxonomic scope" value="Eukaryota"/>
</dbReference>
<keyword evidence="3" id="KW-0012">Acyltransferase</keyword>
<dbReference type="STRING" id="15368.I1HV88"/>
<reference evidence="5" key="3">
    <citation type="submission" date="2018-08" db="UniProtKB">
        <authorList>
            <consortium name="EnsemblPlants"/>
        </authorList>
    </citation>
    <scope>IDENTIFICATION</scope>
    <source>
        <strain evidence="5">cv. Bd21</strain>
    </source>
</reference>
<sequence>MGAKEVKVVESCFLTPGDETPTHGLWLSPLDLEQVGGGHTPTVYFYRSEPGSAGDFFDVARLKAAMAKALVAFYPLAGRLGVDRNGRTEIDCAGQGVLFVVAHSDFTIDDFSDCQPSPELRKLFVPHIDDSSGVVSGIQVTFLKCGGVALGTALHHVAVDGISAFHFFQTWSAFSRSNGDNGTVSLELPCHDRTLLRGRCPPIVHLDALKVFYPFKLNPCEPLGAISNTIFVFSNNQVDTLKRACGGVSTFCAVTAHVWRCMCAARQLPPDTMTRLTLMANVRGRIKPPLPACYFGNAIIWLTSTCKVNDVVSPSEETMVSVANQIKGTIRQMDDEVVHSAIDYLELHEMGSRPAPPIGNSLPKTELRVVSWLGMPVYDADFGWGKPLMMLRAVVLRAGVVYLMDGRQGDGSVQIVVCMETAILNEFERLLYASF</sequence>
<dbReference type="EMBL" id="CM000881">
    <property type="protein sequence ID" value="KQK11564.1"/>
    <property type="molecule type" value="Genomic_DNA"/>
</dbReference>
<dbReference type="HOGENOM" id="CLU_014546_5_1_1"/>
<dbReference type="RefSeq" id="XP_024316071.1">
    <property type="nucleotide sequence ID" value="XM_024460303.1"/>
</dbReference>
<dbReference type="PANTHER" id="PTHR31642">
    <property type="entry name" value="TRICHOTHECENE 3-O-ACETYLTRANSFERASE"/>
    <property type="match status" value="1"/>
</dbReference>
<dbReference type="OMA" id="TFPANFR"/>
<dbReference type="EnsemblPlants" id="KQK11564">
    <property type="protein sequence ID" value="KQK11564"/>
    <property type="gene ID" value="BRADI_2g60886v3"/>
</dbReference>
<reference evidence="4 5" key="1">
    <citation type="journal article" date="2010" name="Nature">
        <title>Genome sequencing and analysis of the model grass Brachypodium distachyon.</title>
        <authorList>
            <consortium name="International Brachypodium Initiative"/>
        </authorList>
    </citation>
    <scope>NUCLEOTIDE SEQUENCE [LARGE SCALE GENOMIC DNA]</scope>
    <source>
        <strain evidence="4">Bd21</strain>
        <strain evidence="5">cv. Bd21</strain>
    </source>
</reference>
<proteinExistence type="inferred from homology"/>
<evidence type="ECO:0008006" key="7">
    <source>
        <dbReference type="Google" id="ProtNLM"/>
    </source>
</evidence>
<protein>
    <recommendedName>
        <fullName evidence="7">Anthranilate N-benzoyltransferase protein 1</fullName>
    </recommendedName>
</protein>
<dbReference type="InterPro" id="IPR023213">
    <property type="entry name" value="CAT-like_dom_sf"/>
</dbReference>
<gene>
    <name evidence="5" type="primary">LOC100835513</name>
    <name evidence="4" type="ORF">BRADI_2g60886v3</name>
</gene>
<keyword evidence="6" id="KW-1185">Reference proteome</keyword>
<dbReference type="Gene3D" id="3.30.559.10">
    <property type="entry name" value="Chloramphenicol acetyltransferase-like domain"/>
    <property type="match status" value="2"/>
</dbReference>
<evidence type="ECO:0000256" key="3">
    <source>
        <dbReference type="ARBA" id="ARBA00023315"/>
    </source>
</evidence>
<evidence type="ECO:0000313" key="5">
    <source>
        <dbReference type="EnsemblPlants" id="KQK11564"/>
    </source>
</evidence>
<dbReference type="AlphaFoldDB" id="I1HV88"/>
<name>I1HV88_BRADI</name>
<evidence type="ECO:0000313" key="4">
    <source>
        <dbReference type="EMBL" id="KQK11564.1"/>
    </source>
</evidence>
<comment type="similarity">
    <text evidence="1">Belongs to the plant acyltransferase family.</text>
</comment>
<reference evidence="4" key="2">
    <citation type="submission" date="2017-06" db="EMBL/GenBank/DDBJ databases">
        <title>WGS assembly of Brachypodium distachyon.</title>
        <authorList>
            <consortium name="The International Brachypodium Initiative"/>
            <person name="Lucas S."/>
            <person name="Harmon-Smith M."/>
            <person name="Lail K."/>
            <person name="Tice H."/>
            <person name="Grimwood J."/>
            <person name="Bruce D."/>
            <person name="Barry K."/>
            <person name="Shu S."/>
            <person name="Lindquist E."/>
            <person name="Wang M."/>
            <person name="Pitluck S."/>
            <person name="Vogel J.P."/>
            <person name="Garvin D.F."/>
            <person name="Mockler T.C."/>
            <person name="Schmutz J."/>
            <person name="Rokhsar D."/>
            <person name="Bevan M.W."/>
        </authorList>
    </citation>
    <scope>NUCLEOTIDE SEQUENCE</scope>
    <source>
        <strain evidence="4">Bd21</strain>
    </source>
</reference>
<dbReference type="InterPro" id="IPR050317">
    <property type="entry name" value="Plant_Fungal_Acyltransferase"/>
</dbReference>
<dbReference type="SUPFAM" id="SSF52777">
    <property type="entry name" value="CoA-dependent acyltransferases"/>
    <property type="match status" value="1"/>
</dbReference>
<dbReference type="Proteomes" id="UP000008810">
    <property type="component" value="Chromosome 2"/>
</dbReference>
<accession>I1HV88</accession>
<evidence type="ECO:0000256" key="1">
    <source>
        <dbReference type="ARBA" id="ARBA00009861"/>
    </source>
</evidence>
<evidence type="ECO:0000313" key="6">
    <source>
        <dbReference type="Proteomes" id="UP000008810"/>
    </source>
</evidence>